<dbReference type="AlphaFoldDB" id="A0A177ATQ9"/>
<accession>A0A177ATQ9</accession>
<sequence length="31" mass="3451">GPNTDKVACDSFMIIVKSIKNHTPNAQYKDD</sequence>
<feature type="non-terminal residue" evidence="1">
    <location>
        <position position="1"/>
    </location>
</feature>
<evidence type="ECO:0000313" key="2">
    <source>
        <dbReference type="Proteomes" id="UP000078046"/>
    </source>
</evidence>
<name>A0A177ATQ9_9BILA</name>
<keyword evidence="2" id="KW-1185">Reference proteome</keyword>
<dbReference type="EMBL" id="LWCA01001394">
    <property type="protein sequence ID" value="OAF65210.1"/>
    <property type="molecule type" value="Genomic_DNA"/>
</dbReference>
<gene>
    <name evidence="1" type="ORF">A3Q56_07046</name>
</gene>
<reference evidence="1 2" key="1">
    <citation type="submission" date="2016-04" db="EMBL/GenBank/DDBJ databases">
        <title>The genome of Intoshia linei affirms orthonectids as highly simplified spiralians.</title>
        <authorList>
            <person name="Mikhailov K.V."/>
            <person name="Slusarev G.S."/>
            <person name="Nikitin M.A."/>
            <person name="Logacheva M.D."/>
            <person name="Penin A."/>
            <person name="Aleoshin V."/>
            <person name="Panchin Y.V."/>
        </authorList>
    </citation>
    <scope>NUCLEOTIDE SEQUENCE [LARGE SCALE GENOMIC DNA]</scope>
    <source>
        <strain evidence="1">Intl2013</strain>
        <tissue evidence="1">Whole animal</tissue>
    </source>
</reference>
<proteinExistence type="predicted"/>
<protein>
    <submittedName>
        <fullName evidence="1">Uncharacterized protein</fullName>
    </submittedName>
</protein>
<organism evidence="1 2">
    <name type="scientific">Intoshia linei</name>
    <dbReference type="NCBI Taxonomy" id="1819745"/>
    <lineage>
        <taxon>Eukaryota</taxon>
        <taxon>Metazoa</taxon>
        <taxon>Spiralia</taxon>
        <taxon>Lophotrochozoa</taxon>
        <taxon>Mesozoa</taxon>
        <taxon>Orthonectida</taxon>
        <taxon>Rhopaluridae</taxon>
        <taxon>Intoshia</taxon>
    </lineage>
</organism>
<comment type="caution">
    <text evidence="1">The sequence shown here is derived from an EMBL/GenBank/DDBJ whole genome shotgun (WGS) entry which is preliminary data.</text>
</comment>
<dbReference type="Proteomes" id="UP000078046">
    <property type="component" value="Unassembled WGS sequence"/>
</dbReference>
<evidence type="ECO:0000313" key="1">
    <source>
        <dbReference type="EMBL" id="OAF65210.1"/>
    </source>
</evidence>